<feature type="chain" id="PRO_5007655083" evidence="1">
    <location>
        <begin position="21"/>
        <end position="140"/>
    </location>
</feature>
<accession>F0VBY2</accession>
<proteinExistence type="predicted"/>
<dbReference type="GeneID" id="13440102"/>
<protein>
    <submittedName>
        <fullName evidence="2">Uncharacterized protein</fullName>
    </submittedName>
</protein>
<dbReference type="Proteomes" id="UP000007494">
    <property type="component" value="Chromosome IX"/>
</dbReference>
<evidence type="ECO:0000313" key="2">
    <source>
        <dbReference type="EMBL" id="CBZ51116.1"/>
    </source>
</evidence>
<reference evidence="2" key="1">
    <citation type="submission" date="2011-02" db="EMBL/GenBank/DDBJ databases">
        <authorList>
            <person name="Aslett M."/>
        </authorList>
    </citation>
    <scope>NUCLEOTIDE SEQUENCE</scope>
    <source>
        <strain evidence="2">Liverpool</strain>
    </source>
</reference>
<evidence type="ECO:0000313" key="3">
    <source>
        <dbReference type="EMBL" id="CEL68424.1"/>
    </source>
</evidence>
<sequence length="140" mass="14697">MKSFTALAVLSSFAAAVGQAHHASSDLPWHPLLTRTADGTLTRKTVSTNMSANTSVSFLELGSTTPVNDRTCACRLIEESRVTAPAAPNPTSYTFAPRGAMTSPTPAFRQISPIPGFAAVQSPVMLLSPTVPVREVSSPL</sequence>
<dbReference type="OMA" id="NDRMCAC"/>
<evidence type="ECO:0000256" key="1">
    <source>
        <dbReference type="SAM" id="SignalP"/>
    </source>
</evidence>
<dbReference type="OrthoDB" id="10281259at2759"/>
<reference evidence="4" key="3">
    <citation type="journal article" date="2012" name="PLoS Pathog.">
        <title>Comparative genomics of the apicomplexan parasites Toxoplasma gondii and Neospora caninum: Coccidia differing in host range and transmission strategy.</title>
        <authorList>
            <person name="Reid A.J."/>
            <person name="Vermont S.J."/>
            <person name="Cotton J.A."/>
            <person name="Harris D."/>
            <person name="Hill-Cawthorne G.A."/>
            <person name="Konen-Waisman S."/>
            <person name="Latham S.M."/>
            <person name="Mourier T."/>
            <person name="Norton R."/>
            <person name="Quail M.A."/>
            <person name="Sanders M."/>
            <person name="Shanmugam D."/>
            <person name="Sohal A."/>
            <person name="Wasmuth J.D."/>
            <person name="Brunk B."/>
            <person name="Grigg M.E."/>
            <person name="Howard J.C."/>
            <person name="Parkinson J."/>
            <person name="Roos D.S."/>
            <person name="Trees A.J."/>
            <person name="Berriman M."/>
            <person name="Pain A."/>
            <person name="Wastling J.M."/>
        </authorList>
    </citation>
    <scope>NUCLEOTIDE SEQUENCE [LARGE SCALE GENOMIC DNA]</scope>
    <source>
        <strain evidence="4">Liverpool</strain>
    </source>
</reference>
<dbReference type="AlphaFoldDB" id="F0VBY2"/>
<organism evidence="2 4">
    <name type="scientific">Neospora caninum (strain Liverpool)</name>
    <dbReference type="NCBI Taxonomy" id="572307"/>
    <lineage>
        <taxon>Eukaryota</taxon>
        <taxon>Sar</taxon>
        <taxon>Alveolata</taxon>
        <taxon>Apicomplexa</taxon>
        <taxon>Conoidasida</taxon>
        <taxon>Coccidia</taxon>
        <taxon>Eucoccidiorida</taxon>
        <taxon>Eimeriorina</taxon>
        <taxon>Sarcocystidae</taxon>
        <taxon>Neospora</taxon>
    </lineage>
</organism>
<dbReference type="VEuPathDB" id="ToxoDB:NCLIV_041910"/>
<name>F0VBY2_NEOCL</name>
<gene>
    <name evidence="3" type="ORF">BN1204_041910</name>
    <name evidence="2" type="ORF">NCLIV_041910</name>
</gene>
<dbReference type="eggNOG" id="ENOG502R0HZ">
    <property type="taxonomic scope" value="Eukaryota"/>
</dbReference>
<feature type="signal peptide" evidence="1">
    <location>
        <begin position="1"/>
        <end position="20"/>
    </location>
</feature>
<dbReference type="EMBL" id="FR823385">
    <property type="protein sequence ID" value="CBZ51116.1"/>
    <property type="molecule type" value="Genomic_DNA"/>
</dbReference>
<keyword evidence="4" id="KW-1185">Reference proteome</keyword>
<dbReference type="EMBL" id="LN714484">
    <property type="protein sequence ID" value="CEL68424.1"/>
    <property type="molecule type" value="Genomic_DNA"/>
</dbReference>
<dbReference type="RefSeq" id="XP_003881149.1">
    <property type="nucleotide sequence ID" value="XM_003881100.1"/>
</dbReference>
<evidence type="ECO:0000313" key="4">
    <source>
        <dbReference type="Proteomes" id="UP000007494"/>
    </source>
</evidence>
<reference evidence="2" key="2">
    <citation type="submission" date="2011-03" db="EMBL/GenBank/DDBJ databases">
        <title>Comparative genomics and transcriptomics of Neospora caninum and Toxoplasma gondii.</title>
        <authorList>
            <person name="Reid A.J."/>
            <person name="Sohal A."/>
            <person name="Harris D."/>
            <person name="Quail M."/>
            <person name="Sanders M."/>
            <person name="Berriman M."/>
            <person name="Wastling J.M."/>
            <person name="Pain A."/>
        </authorList>
    </citation>
    <scope>NUCLEOTIDE SEQUENCE</scope>
    <source>
        <strain evidence="2">Liverpool</strain>
    </source>
</reference>
<dbReference type="InParanoid" id="F0VBY2"/>
<keyword evidence="1" id="KW-0732">Signal</keyword>
<reference evidence="3" key="4">
    <citation type="journal article" date="2015" name="PLoS ONE">
        <title>Comprehensive Evaluation of Toxoplasma gondii VEG and Neospora caninum LIV Genomes with Tachyzoite Stage Transcriptome and Proteome Defines Novel Transcript Features.</title>
        <authorList>
            <person name="Ramaprasad A."/>
            <person name="Mourier T."/>
            <person name="Naeem R."/>
            <person name="Malas T.B."/>
            <person name="Moussa E."/>
            <person name="Panigrahi A."/>
            <person name="Vermont S.J."/>
            <person name="Otto T.D."/>
            <person name="Wastling J."/>
            <person name="Pain A."/>
        </authorList>
    </citation>
    <scope>NUCLEOTIDE SEQUENCE</scope>
    <source>
        <strain evidence="3">Liverpool</strain>
    </source>
</reference>